<feature type="compositionally biased region" description="Basic and acidic residues" evidence="1">
    <location>
        <begin position="254"/>
        <end position="264"/>
    </location>
</feature>
<feature type="region of interest" description="Disordered" evidence="1">
    <location>
        <begin position="250"/>
        <end position="299"/>
    </location>
</feature>
<evidence type="ECO:0000256" key="2">
    <source>
        <dbReference type="SAM" id="SignalP"/>
    </source>
</evidence>
<feature type="compositionally biased region" description="Basic and acidic residues" evidence="1">
    <location>
        <begin position="285"/>
        <end position="297"/>
    </location>
</feature>
<feature type="region of interest" description="Disordered" evidence="1">
    <location>
        <begin position="91"/>
        <end position="110"/>
    </location>
</feature>
<evidence type="ECO:0000313" key="4">
    <source>
        <dbReference type="Proteomes" id="UP000247498"/>
    </source>
</evidence>
<dbReference type="EMBL" id="BDRX01000009">
    <property type="protein sequence ID" value="GBF89319.1"/>
    <property type="molecule type" value="Genomic_DNA"/>
</dbReference>
<dbReference type="AlphaFoldDB" id="A0A2V0NPW2"/>
<dbReference type="STRING" id="307507.A0A2V0NPW2"/>
<keyword evidence="2" id="KW-0732">Signal</keyword>
<feature type="compositionally biased region" description="Low complexity" evidence="1">
    <location>
        <begin position="269"/>
        <end position="283"/>
    </location>
</feature>
<feature type="region of interest" description="Disordered" evidence="1">
    <location>
        <begin position="158"/>
        <end position="191"/>
    </location>
</feature>
<feature type="compositionally biased region" description="Pro residues" evidence="1">
    <location>
        <begin position="170"/>
        <end position="187"/>
    </location>
</feature>
<evidence type="ECO:0000256" key="1">
    <source>
        <dbReference type="SAM" id="MobiDB-lite"/>
    </source>
</evidence>
<evidence type="ECO:0000313" key="3">
    <source>
        <dbReference type="EMBL" id="GBF89319.1"/>
    </source>
</evidence>
<proteinExistence type="predicted"/>
<protein>
    <submittedName>
        <fullName evidence="3">Uncharacterized protein</fullName>
    </submittedName>
</protein>
<dbReference type="OrthoDB" id="1743789at2759"/>
<keyword evidence="4" id="KW-1185">Reference proteome</keyword>
<name>A0A2V0NPW2_9CHLO</name>
<accession>A0A2V0NPW2</accession>
<dbReference type="InParanoid" id="A0A2V0NPW2"/>
<feature type="signal peptide" evidence="2">
    <location>
        <begin position="1"/>
        <end position="21"/>
    </location>
</feature>
<feature type="chain" id="PRO_5016009581" evidence="2">
    <location>
        <begin position="22"/>
        <end position="574"/>
    </location>
</feature>
<sequence length="574" mass="57198">MKRRSGLALILPLLAATGLMALAVGGQQDAAPAPAPAQAAADAAVAAVADAAAQPGGSTEALLAALAAGGAPSSGPGPAPAARRRLQQAAPDRPGLFMGGPTLTGQHSSYAADSPEFDITKETGASKSSGASGALDANLVKSLTNDMLFAVKYAQKPTTGRRRLRAADPPASPKQPFAPPPPPPPPAGQFQAYAPSAFALSAEELKRQAAEQAALEKKLFGASYGLASAPPAPRVAAAVVRAEAEAAGAEAESEAARAHAHGDADSSIGGARRSLASAAAAPRKAAREPGGGREGRPLHGVAYRWRGHGPRCGSVGPAADAPHVDKSEGACRCPTREEVEDDLEEMLAPRFRTLSVACPDALRMLLHFVASVPGTGLVIGVDAAASPASAPPAAVQIEMLGQLLAAQPAAAARVEAVVVGSGAGGAVIAEATLIEAMRQARATLATAAAAAGAARVAAIPVAAAAPAGAWTARLAAESDFVGIELSASDFGPIDATKEGWAGLAASRAAAAAGALSARHAPKRVIVCSVAPPPLPRGAGKDSEAAAQAFAAAWDKARTAAREAGLGYYYESWWA</sequence>
<comment type="caution">
    <text evidence="3">The sequence shown here is derived from an EMBL/GenBank/DDBJ whole genome shotgun (WGS) entry which is preliminary data.</text>
</comment>
<gene>
    <name evidence="3" type="ORF">Rsub_02196</name>
</gene>
<reference evidence="3 4" key="1">
    <citation type="journal article" date="2018" name="Sci. Rep.">
        <title>Raphidocelis subcapitata (=Pseudokirchneriella subcapitata) provides an insight into genome evolution and environmental adaptations in the Sphaeropleales.</title>
        <authorList>
            <person name="Suzuki S."/>
            <person name="Yamaguchi H."/>
            <person name="Nakajima N."/>
            <person name="Kawachi M."/>
        </authorList>
    </citation>
    <scope>NUCLEOTIDE SEQUENCE [LARGE SCALE GENOMIC DNA]</scope>
    <source>
        <strain evidence="3 4">NIES-35</strain>
    </source>
</reference>
<dbReference type="Proteomes" id="UP000247498">
    <property type="component" value="Unassembled WGS sequence"/>
</dbReference>
<organism evidence="3 4">
    <name type="scientific">Raphidocelis subcapitata</name>
    <dbReference type="NCBI Taxonomy" id="307507"/>
    <lineage>
        <taxon>Eukaryota</taxon>
        <taxon>Viridiplantae</taxon>
        <taxon>Chlorophyta</taxon>
        <taxon>core chlorophytes</taxon>
        <taxon>Chlorophyceae</taxon>
        <taxon>CS clade</taxon>
        <taxon>Sphaeropleales</taxon>
        <taxon>Selenastraceae</taxon>
        <taxon>Raphidocelis</taxon>
    </lineage>
</organism>